<dbReference type="SUPFAM" id="SSF52788">
    <property type="entry name" value="Phosphotyrosine protein phosphatases I"/>
    <property type="match status" value="1"/>
</dbReference>
<dbReference type="OrthoDB" id="9799372at2"/>
<dbReference type="InterPro" id="IPR036196">
    <property type="entry name" value="Ptyr_pPase_sf"/>
</dbReference>
<accession>A0A1H0SFS1</accession>
<evidence type="ECO:0000256" key="1">
    <source>
        <dbReference type="ARBA" id="ARBA00022849"/>
    </source>
</evidence>
<evidence type="ECO:0000313" key="3">
    <source>
        <dbReference type="EMBL" id="SDP40574.1"/>
    </source>
</evidence>
<dbReference type="Gene3D" id="1.10.8.1060">
    <property type="entry name" value="Corynebacterium glutamicum thioredoxin-dependent arsenate reductase, N-terminal domain"/>
    <property type="match status" value="1"/>
</dbReference>
<dbReference type="Gene3D" id="3.40.50.2300">
    <property type="match status" value="1"/>
</dbReference>
<reference evidence="4" key="1">
    <citation type="submission" date="2016-10" db="EMBL/GenBank/DDBJ databases">
        <authorList>
            <person name="Varghese N."/>
            <person name="Submissions S."/>
        </authorList>
    </citation>
    <scope>NUCLEOTIDE SEQUENCE [LARGE SCALE GENOMIC DNA]</scope>
    <source>
        <strain evidence="4">DSM 22329</strain>
    </source>
</reference>
<dbReference type="Pfam" id="PF21234">
    <property type="entry name" value="Phosphatase-like_N"/>
    <property type="match status" value="1"/>
</dbReference>
<keyword evidence="4" id="KW-1185">Reference proteome</keyword>
<dbReference type="SMART" id="SM00226">
    <property type="entry name" value="LMWPc"/>
    <property type="match status" value="1"/>
</dbReference>
<dbReference type="InterPro" id="IPR023485">
    <property type="entry name" value="Ptyr_pPase"/>
</dbReference>
<feature type="domain" description="Phosphotyrosine protein phosphatase I" evidence="2">
    <location>
        <begin position="77"/>
        <end position="202"/>
    </location>
</feature>
<gene>
    <name evidence="3" type="ORF">SAMN04489867_2344</name>
</gene>
<dbReference type="InterPro" id="IPR048716">
    <property type="entry name" value="Phosphatase-like_N"/>
</dbReference>
<organism evidence="3 4">
    <name type="scientific">Pedococcus dokdonensis</name>
    <dbReference type="NCBI Taxonomy" id="443156"/>
    <lineage>
        <taxon>Bacteria</taxon>
        <taxon>Bacillati</taxon>
        <taxon>Actinomycetota</taxon>
        <taxon>Actinomycetes</taxon>
        <taxon>Micrococcales</taxon>
        <taxon>Intrasporangiaceae</taxon>
        <taxon>Pedococcus</taxon>
    </lineage>
</organism>
<dbReference type="NCBIfam" id="NF046112">
    <property type="entry name" value="MSMEG_6209_Nter"/>
    <property type="match status" value="1"/>
</dbReference>
<proteinExistence type="predicted"/>
<dbReference type="CDD" id="cd16345">
    <property type="entry name" value="LMWP_ArsC"/>
    <property type="match status" value="1"/>
</dbReference>
<evidence type="ECO:0000313" key="4">
    <source>
        <dbReference type="Proteomes" id="UP000199077"/>
    </source>
</evidence>
<sequence>MTVHATDPYAAIVTDLAYSYDGVFSKESVAAAVADARDLLEPVPTVKAFLPILVARHAKEQLMAAAQSEGRIAKAVPELLFVCVQKAGRSQMAAALAEHLSAHRVHVRSAGSAPADHINPLVVDVLAERGVALTTAYPKPLSDNVIGAADVIITMGCGDACPIFPGKRYEDWDVADPAGQPIEVVRDIRDDIQARVTALLRDILN</sequence>
<evidence type="ECO:0000259" key="2">
    <source>
        <dbReference type="SMART" id="SM00226"/>
    </source>
</evidence>
<dbReference type="RefSeq" id="WP_091785556.1">
    <property type="nucleotide sequence ID" value="NZ_LT629711.1"/>
</dbReference>
<dbReference type="EMBL" id="LT629711">
    <property type="protein sequence ID" value="SDP40574.1"/>
    <property type="molecule type" value="Genomic_DNA"/>
</dbReference>
<dbReference type="AlphaFoldDB" id="A0A1H0SFS1"/>
<dbReference type="Proteomes" id="UP000199077">
    <property type="component" value="Chromosome I"/>
</dbReference>
<protein>
    <submittedName>
        <fullName evidence="3">Protein-tyrosine-phosphatase</fullName>
    </submittedName>
</protein>
<dbReference type="Pfam" id="PF01451">
    <property type="entry name" value="LMWPc"/>
    <property type="match status" value="1"/>
</dbReference>
<dbReference type="PANTHER" id="PTHR43428:SF1">
    <property type="entry name" value="ARSENATE REDUCTASE"/>
    <property type="match status" value="1"/>
</dbReference>
<keyword evidence="1" id="KW-0059">Arsenical resistance</keyword>
<dbReference type="GO" id="GO:0046685">
    <property type="term" value="P:response to arsenic-containing substance"/>
    <property type="evidence" value="ECO:0007669"/>
    <property type="project" value="UniProtKB-KW"/>
</dbReference>
<dbReference type="PANTHER" id="PTHR43428">
    <property type="entry name" value="ARSENATE REDUCTASE"/>
    <property type="match status" value="1"/>
</dbReference>
<name>A0A1H0SFS1_9MICO</name>
<dbReference type="STRING" id="443156.SAMN04489867_2344"/>